<dbReference type="CDD" id="cd02440">
    <property type="entry name" value="AdoMet_MTases"/>
    <property type="match status" value="1"/>
</dbReference>
<dbReference type="InterPro" id="IPR025714">
    <property type="entry name" value="Methyltranfer_dom"/>
</dbReference>
<dbReference type="PANTHER" id="PTHR43861">
    <property type="entry name" value="TRANS-ACONITATE 2-METHYLTRANSFERASE-RELATED"/>
    <property type="match status" value="1"/>
</dbReference>
<dbReference type="RefSeq" id="WP_249321389.1">
    <property type="nucleotide sequence ID" value="NZ_CP060632.1"/>
</dbReference>
<feature type="domain" description="Methyltransferase" evidence="1">
    <location>
        <begin position="71"/>
        <end position="229"/>
    </location>
</feature>
<protein>
    <submittedName>
        <fullName evidence="2">Class I SAM-dependent methyltransferase</fullName>
    </submittedName>
</protein>
<gene>
    <name evidence="2" type="ORF">H9Q76_01025</name>
</gene>
<accession>A0A7G9FMZ4</accession>
<organism evidence="2 3">
    <name type="scientific">Wujia chipingensis</name>
    <dbReference type="NCBI Taxonomy" id="2763670"/>
    <lineage>
        <taxon>Bacteria</taxon>
        <taxon>Bacillati</taxon>
        <taxon>Bacillota</taxon>
        <taxon>Clostridia</taxon>
        <taxon>Lachnospirales</taxon>
        <taxon>Lachnospiraceae</taxon>
        <taxon>Wujia</taxon>
    </lineage>
</organism>
<dbReference type="KEGG" id="wcp:H9Q76_01025"/>
<dbReference type="Pfam" id="PF13847">
    <property type="entry name" value="Methyltransf_31"/>
    <property type="match status" value="1"/>
</dbReference>
<evidence type="ECO:0000313" key="2">
    <source>
        <dbReference type="EMBL" id="QNL99925.1"/>
    </source>
</evidence>
<dbReference type="InterPro" id="IPR029063">
    <property type="entry name" value="SAM-dependent_MTases_sf"/>
</dbReference>
<dbReference type="AlphaFoldDB" id="A0A7G9FMZ4"/>
<dbReference type="SUPFAM" id="SSF53335">
    <property type="entry name" value="S-adenosyl-L-methionine-dependent methyltransferases"/>
    <property type="match status" value="1"/>
</dbReference>
<dbReference type="Proteomes" id="UP000515819">
    <property type="component" value="Chromosome"/>
</dbReference>
<dbReference type="GO" id="GO:0008168">
    <property type="term" value="F:methyltransferase activity"/>
    <property type="evidence" value="ECO:0007669"/>
    <property type="project" value="UniProtKB-KW"/>
</dbReference>
<sequence length="305" mass="35225">MQKIGSITIDDTYYPGKDLYSDGEIEDEMLDIAKNVPVSEYNRVIAERKSWAILYHFSNVRENIVQSMPITKEDSVLEIGAGCGAITGVLARMAKNVDAVELSMKRSLINAYRHQEADNITIKVGNFQEVEQHLEKKYDVITLIGVFEYACSYINSEQPYAEFLEIIKKHLTKDGRLILAIENKFGLKYWAGCREDHIATFFGGIEGYAKDSYVRTFSKNELAHMLEQAGFSEHTFYYPYPDYKLPEKIFSDEYLPHENELNVNHRNFDRNRVRLFDENKVYGELIRAEMFPEFSNSFLIVAKGV</sequence>
<reference evidence="2 3" key="1">
    <citation type="submission" date="2020-08" db="EMBL/GenBank/DDBJ databases">
        <authorList>
            <person name="Liu C."/>
            <person name="Sun Q."/>
        </authorList>
    </citation>
    <scope>NUCLEOTIDE SEQUENCE [LARGE SCALE GENOMIC DNA]</scope>
    <source>
        <strain evidence="2 3">NSJ-4</strain>
    </source>
</reference>
<keyword evidence="2" id="KW-0489">Methyltransferase</keyword>
<dbReference type="EMBL" id="CP060632">
    <property type="protein sequence ID" value="QNL99925.1"/>
    <property type="molecule type" value="Genomic_DNA"/>
</dbReference>
<dbReference type="Gene3D" id="3.40.50.150">
    <property type="entry name" value="Vaccinia Virus protein VP39"/>
    <property type="match status" value="1"/>
</dbReference>
<evidence type="ECO:0000259" key="1">
    <source>
        <dbReference type="Pfam" id="PF13847"/>
    </source>
</evidence>
<proteinExistence type="predicted"/>
<keyword evidence="2" id="KW-0808">Transferase</keyword>
<keyword evidence="3" id="KW-1185">Reference proteome</keyword>
<dbReference type="GO" id="GO:0032259">
    <property type="term" value="P:methylation"/>
    <property type="evidence" value="ECO:0007669"/>
    <property type="project" value="UniProtKB-KW"/>
</dbReference>
<name>A0A7G9FMZ4_9FIRM</name>
<evidence type="ECO:0000313" key="3">
    <source>
        <dbReference type="Proteomes" id="UP000515819"/>
    </source>
</evidence>